<dbReference type="InterPro" id="IPR015897">
    <property type="entry name" value="CHK_kinase-like"/>
</dbReference>
<dbReference type="SUPFAM" id="SSF56112">
    <property type="entry name" value="Protein kinase-like (PK-like)"/>
    <property type="match status" value="2"/>
</dbReference>
<gene>
    <name evidence="1" type="primary">WBGene00112437</name>
</gene>
<reference evidence="2" key="1">
    <citation type="journal article" date="2008" name="Nat. Genet.">
        <title>The Pristionchus pacificus genome provides a unique perspective on nematode lifestyle and parasitism.</title>
        <authorList>
            <person name="Dieterich C."/>
            <person name="Clifton S.W."/>
            <person name="Schuster L.N."/>
            <person name="Chinwalla A."/>
            <person name="Delehaunty K."/>
            <person name="Dinkelacker I."/>
            <person name="Fulton L."/>
            <person name="Fulton R."/>
            <person name="Godfrey J."/>
            <person name="Minx P."/>
            <person name="Mitreva M."/>
            <person name="Roeseler W."/>
            <person name="Tian H."/>
            <person name="Witte H."/>
            <person name="Yang S.P."/>
            <person name="Wilson R.K."/>
            <person name="Sommer R.J."/>
        </authorList>
    </citation>
    <scope>NUCLEOTIDE SEQUENCE [LARGE SCALE GENOMIC DNA]</scope>
    <source>
        <strain evidence="2">PS312</strain>
    </source>
</reference>
<evidence type="ECO:0000313" key="2">
    <source>
        <dbReference type="Proteomes" id="UP000005239"/>
    </source>
</evidence>
<name>A0A2A6CCC2_PRIPA</name>
<dbReference type="Pfam" id="PF07914">
    <property type="entry name" value="DUF1679"/>
    <property type="match status" value="2"/>
</dbReference>
<dbReference type="InterPro" id="IPR012877">
    <property type="entry name" value="Dhs-27"/>
</dbReference>
<dbReference type="Proteomes" id="UP000005239">
    <property type="component" value="Unassembled WGS sequence"/>
</dbReference>
<protein>
    <submittedName>
        <fullName evidence="1">Phosphotransferase</fullName>
    </submittedName>
</protein>
<proteinExistence type="predicted"/>
<organism evidence="1 2">
    <name type="scientific">Pristionchus pacificus</name>
    <name type="common">Parasitic nematode worm</name>
    <dbReference type="NCBI Taxonomy" id="54126"/>
    <lineage>
        <taxon>Eukaryota</taxon>
        <taxon>Metazoa</taxon>
        <taxon>Ecdysozoa</taxon>
        <taxon>Nematoda</taxon>
        <taxon>Chromadorea</taxon>
        <taxon>Rhabditida</taxon>
        <taxon>Rhabditina</taxon>
        <taxon>Diplogasteromorpha</taxon>
        <taxon>Diplogasteroidea</taxon>
        <taxon>Neodiplogasteridae</taxon>
        <taxon>Pristionchus</taxon>
    </lineage>
</organism>
<dbReference type="EnsemblMetazoa" id="PPA22883.1">
    <property type="protein sequence ID" value="PPA22883.1"/>
    <property type="gene ID" value="WBGene00112437"/>
</dbReference>
<dbReference type="PANTHER" id="PTHR23020">
    <property type="entry name" value="UNCHARACTERIZED NUCLEAR HORMONE RECEPTOR-RELATED"/>
    <property type="match status" value="1"/>
</dbReference>
<dbReference type="AlphaFoldDB" id="A0A2A6CCC2"/>
<sequence>MSLHDKLDGILHTQVTWGDFEKHLRSALKTEAKFGSGKNVIDIGEGNGFASRCGLISCNWIGAEEGENLPESVVIKIPSALPFRLLNDSMPEGHRMLEGDASMWEAMEGKLREVHNIEVATYEYFEEFEGLSMPKKYYGVMFTPEDKLCGQICLEYMRNSRIMNLHEEHTVKQVKQIARALGRIQACSLKKEVTAPELLLDFFSDYAKQVPMEAYYGMFKGILAIDSSERTTTLMEKLDVILPEYYATTLAVTIHKQMGITPVLVNGDLRTENVLIDKDSGDLLALIDWQCTHLGVGIEDLLRIMLFALPAKHRRDSDAMLVEEMYNSLEENLDGAEPPYSLDTLRSIFDILFPHCALYFAIGSILLMTNNANDSSLSMEEKEKRKAVELDKVLAAFEDVLVYHEKNKDNFSAPIMTNNNIENLPADAILETPVTWGEFEEHLRSALKTEAKFGADKAVMDIGDGTGFSSRCALITCNWIGADKDEKLPKKVILKIPSIVPMRRVNEALPKEERMFDSEEAWAHLERQLIDVHNIEIETYNFFAEFNHLQMPKMYYGYRYEKDAKINGQICMEFVENTAMMNFTEAHSLKQLKQVAKALGKMHACSINKDATSPDFSKDIYGEFASTMPKEVYCSAFKPLVQFDSSPRTVKAIEDIEKILPDYYGSNLPSTIHKQLKYRPVLVNGDMRTENILVDQKTGDLAALIDWQCTHHGVSVEDLLRITLFGQPAQERRDSKDELINILYNSMVDDLNGVTPPYTLSQLKELYDILMPHAGLFAVASMPILMKTILSRPGIPDEIRAKIFAVQLDKVVGILEDIVSYDELNKKSSRKVVFKTE</sequence>
<evidence type="ECO:0000313" key="1">
    <source>
        <dbReference type="EnsemblMetazoa" id="PPA22883.1"/>
    </source>
</evidence>
<accession>A0A8R1UE79</accession>
<dbReference type="InterPro" id="IPR011009">
    <property type="entry name" value="Kinase-like_dom_sf"/>
</dbReference>
<dbReference type="Gene3D" id="3.90.1200.10">
    <property type="match status" value="2"/>
</dbReference>
<dbReference type="InterPro" id="IPR052961">
    <property type="entry name" value="Oxido-Kinase-like_Enzymes"/>
</dbReference>
<keyword evidence="2" id="KW-1185">Reference proteome</keyword>
<dbReference type="SMART" id="SM00587">
    <property type="entry name" value="CHK"/>
    <property type="match status" value="2"/>
</dbReference>
<accession>A0A2A6CCC2</accession>
<dbReference type="OrthoDB" id="5915577at2759"/>
<reference evidence="1" key="2">
    <citation type="submission" date="2022-06" db="UniProtKB">
        <authorList>
            <consortium name="EnsemblMetazoa"/>
        </authorList>
    </citation>
    <scope>IDENTIFICATION</scope>
    <source>
        <strain evidence="1">PS312</strain>
    </source>
</reference>
<dbReference type="PANTHER" id="PTHR23020:SF8">
    <property type="entry name" value="CHK KINASE-LIKE DOMAIN-CONTAINING PROTEIN"/>
    <property type="match status" value="1"/>
</dbReference>